<accession>A0ABP6RVX6</accession>
<evidence type="ECO:0000256" key="1">
    <source>
        <dbReference type="SAM" id="MobiDB-lite"/>
    </source>
</evidence>
<feature type="region of interest" description="Disordered" evidence="1">
    <location>
        <begin position="1"/>
        <end position="20"/>
    </location>
</feature>
<dbReference type="InterPro" id="IPR051791">
    <property type="entry name" value="Pra-immunoreactive"/>
</dbReference>
<comment type="caution">
    <text evidence="3">The sequence shown here is derived from an EMBL/GenBank/DDBJ whole genome shotgun (WGS) entry which is preliminary data.</text>
</comment>
<dbReference type="PANTHER" id="PTHR36115:SF6">
    <property type="entry name" value="PROLINE-RICH ANTIGEN HOMOLOG"/>
    <property type="match status" value="1"/>
</dbReference>
<evidence type="ECO:0000256" key="2">
    <source>
        <dbReference type="SAM" id="Phobius"/>
    </source>
</evidence>
<dbReference type="EMBL" id="BAAAYK010000038">
    <property type="protein sequence ID" value="GAA3361617.1"/>
    <property type="molecule type" value="Genomic_DNA"/>
</dbReference>
<keyword evidence="4" id="KW-1185">Reference proteome</keyword>
<name>A0ABP6RVX6_9PSEU</name>
<gene>
    <name evidence="3" type="ORF">GCM10020366_46280</name>
</gene>
<dbReference type="PANTHER" id="PTHR36115">
    <property type="entry name" value="PROLINE-RICH ANTIGEN HOMOLOG-RELATED"/>
    <property type="match status" value="1"/>
</dbReference>
<proteinExistence type="predicted"/>
<dbReference type="Proteomes" id="UP001500483">
    <property type="component" value="Unassembled WGS sequence"/>
</dbReference>
<sequence length="153" mass="16251">MSSQGDASAGEPQGLGGLFGRDPQQRWRGERMGLPESGQGSVATGGRRLLGFLVDIVLAALVAQLFTAPALPGNWSLVAWFAITVIPVAFFGFTPGMLLTGIWVARVERPGAVGLWRAVVRCALTGLLVPAIIRNGDGRSWLDRLTGTVVVRR</sequence>
<keyword evidence="2" id="KW-0812">Transmembrane</keyword>
<dbReference type="RefSeq" id="WP_224962506.1">
    <property type="nucleotide sequence ID" value="NZ_BAAAYK010000038.1"/>
</dbReference>
<dbReference type="InterPro" id="IPR016795">
    <property type="entry name" value="UCP021697"/>
</dbReference>
<feature type="transmembrane region" description="Helical" evidence="2">
    <location>
        <begin position="77"/>
        <end position="103"/>
    </location>
</feature>
<organism evidence="3 4">
    <name type="scientific">Saccharopolyspora gregorii</name>
    <dbReference type="NCBI Taxonomy" id="33914"/>
    <lineage>
        <taxon>Bacteria</taxon>
        <taxon>Bacillati</taxon>
        <taxon>Actinomycetota</taxon>
        <taxon>Actinomycetes</taxon>
        <taxon>Pseudonocardiales</taxon>
        <taxon>Pseudonocardiaceae</taxon>
        <taxon>Saccharopolyspora</taxon>
    </lineage>
</organism>
<protein>
    <submittedName>
        <fullName evidence="3">RDD family protein</fullName>
    </submittedName>
</protein>
<reference evidence="4" key="1">
    <citation type="journal article" date="2019" name="Int. J. Syst. Evol. Microbiol.">
        <title>The Global Catalogue of Microorganisms (GCM) 10K type strain sequencing project: providing services to taxonomists for standard genome sequencing and annotation.</title>
        <authorList>
            <consortium name="The Broad Institute Genomics Platform"/>
            <consortium name="The Broad Institute Genome Sequencing Center for Infectious Disease"/>
            <person name="Wu L."/>
            <person name="Ma J."/>
        </authorList>
    </citation>
    <scope>NUCLEOTIDE SEQUENCE [LARGE SCALE GENOMIC DNA]</scope>
    <source>
        <strain evidence="4">JCM 9687</strain>
    </source>
</reference>
<evidence type="ECO:0000313" key="3">
    <source>
        <dbReference type="EMBL" id="GAA3361617.1"/>
    </source>
</evidence>
<keyword evidence="2" id="KW-1133">Transmembrane helix</keyword>
<dbReference type="PIRSF" id="PIRSF021697">
    <property type="entry name" value="UCP021697"/>
    <property type="match status" value="1"/>
</dbReference>
<keyword evidence="2" id="KW-0472">Membrane</keyword>
<evidence type="ECO:0000313" key="4">
    <source>
        <dbReference type="Proteomes" id="UP001500483"/>
    </source>
</evidence>
<feature type="transmembrane region" description="Helical" evidence="2">
    <location>
        <begin position="49"/>
        <end position="71"/>
    </location>
</feature>